<accession>A0ABD3XND0</accession>
<dbReference type="Pfam" id="PF05699">
    <property type="entry name" value="Dimer_Tnp_hAT"/>
    <property type="match status" value="1"/>
</dbReference>
<dbReference type="InterPro" id="IPR012337">
    <property type="entry name" value="RNaseH-like_sf"/>
</dbReference>
<comment type="caution">
    <text evidence="2">The sequence shown here is derived from an EMBL/GenBank/DDBJ whole genome shotgun (WGS) entry which is preliminary data.</text>
</comment>
<gene>
    <name evidence="2" type="ORF">ACJMK2_027080</name>
</gene>
<dbReference type="PANTHER" id="PTHR37162:SF10">
    <property type="entry name" value="DUF4371 DOMAIN-CONTAINING PROTEIN"/>
    <property type="match status" value="1"/>
</dbReference>
<dbReference type="PANTHER" id="PTHR37162">
    <property type="entry name" value="HAT FAMILY DIMERISATION DOMAINCONTAINING PROTEIN-RELATED"/>
    <property type="match status" value="1"/>
</dbReference>
<name>A0ABD3XND0_SINWO</name>
<evidence type="ECO:0000313" key="2">
    <source>
        <dbReference type="EMBL" id="KAL3887126.1"/>
    </source>
</evidence>
<protein>
    <recommendedName>
        <fullName evidence="1">HAT C-terminal dimerisation domain-containing protein</fullName>
    </recommendedName>
</protein>
<sequence>MLEPNSTAAMDQTWMKISEIRESIGQAKFGLLAKVMSHILAIPHSNASCERIFSFVRKNRTDFRSSMKTETLESLLVVKQEGIVCYKRQFDKVMLKRCKGATAMSLQDSGVV</sequence>
<evidence type="ECO:0000259" key="1">
    <source>
        <dbReference type="Pfam" id="PF05699"/>
    </source>
</evidence>
<evidence type="ECO:0000313" key="3">
    <source>
        <dbReference type="Proteomes" id="UP001634394"/>
    </source>
</evidence>
<feature type="domain" description="HAT C-terminal dimerisation" evidence="1">
    <location>
        <begin position="26"/>
        <end position="80"/>
    </location>
</feature>
<proteinExistence type="predicted"/>
<dbReference type="SUPFAM" id="SSF53098">
    <property type="entry name" value="Ribonuclease H-like"/>
    <property type="match status" value="1"/>
</dbReference>
<keyword evidence="3" id="KW-1185">Reference proteome</keyword>
<reference evidence="2 3" key="1">
    <citation type="submission" date="2024-11" db="EMBL/GenBank/DDBJ databases">
        <title>Chromosome-level genome assembly of the freshwater bivalve Anodonta woodiana.</title>
        <authorList>
            <person name="Chen X."/>
        </authorList>
    </citation>
    <scope>NUCLEOTIDE SEQUENCE [LARGE SCALE GENOMIC DNA]</scope>
    <source>
        <strain evidence="2">MN2024</strain>
        <tissue evidence="2">Gills</tissue>
    </source>
</reference>
<dbReference type="Proteomes" id="UP001634394">
    <property type="component" value="Unassembled WGS sequence"/>
</dbReference>
<dbReference type="InterPro" id="IPR008906">
    <property type="entry name" value="HATC_C_dom"/>
</dbReference>
<dbReference type="EMBL" id="JBJQND010000002">
    <property type="protein sequence ID" value="KAL3887126.1"/>
    <property type="molecule type" value="Genomic_DNA"/>
</dbReference>
<dbReference type="AlphaFoldDB" id="A0ABD3XND0"/>
<organism evidence="2 3">
    <name type="scientific">Sinanodonta woodiana</name>
    <name type="common">Chinese pond mussel</name>
    <name type="synonym">Anodonta woodiana</name>
    <dbReference type="NCBI Taxonomy" id="1069815"/>
    <lineage>
        <taxon>Eukaryota</taxon>
        <taxon>Metazoa</taxon>
        <taxon>Spiralia</taxon>
        <taxon>Lophotrochozoa</taxon>
        <taxon>Mollusca</taxon>
        <taxon>Bivalvia</taxon>
        <taxon>Autobranchia</taxon>
        <taxon>Heteroconchia</taxon>
        <taxon>Palaeoheterodonta</taxon>
        <taxon>Unionida</taxon>
        <taxon>Unionoidea</taxon>
        <taxon>Unionidae</taxon>
        <taxon>Unioninae</taxon>
        <taxon>Sinanodonta</taxon>
    </lineage>
</organism>